<reference evidence="4" key="1">
    <citation type="journal article" date="2023" name="Commun. Biol.">
        <title>Genome analysis of Parmales, the sister group of diatoms, reveals the evolutionary specialization of diatoms from phago-mixotrophs to photoautotrophs.</title>
        <authorList>
            <person name="Ban H."/>
            <person name="Sato S."/>
            <person name="Yoshikawa S."/>
            <person name="Yamada K."/>
            <person name="Nakamura Y."/>
            <person name="Ichinomiya M."/>
            <person name="Sato N."/>
            <person name="Blanc-Mathieu R."/>
            <person name="Endo H."/>
            <person name="Kuwata A."/>
            <person name="Ogata H."/>
        </authorList>
    </citation>
    <scope>NUCLEOTIDE SEQUENCE [LARGE SCALE GENOMIC DNA]</scope>
</reference>
<keyword evidence="1" id="KW-0732">Signal</keyword>
<sequence length="336" mass="36808">MESATLFILSFLLYPLLPPLPPPPSLLTLLNSHPHTLSIGSTPLLPLPHLSSTLSCKIYLKDESKNPTGTSKDRIALSILRSLLSLSPNLTSISEGTSGSTGIALANLCRIIGVECRIVMPDDQSERKVELMREAGAKVRVVKTASISNPKNYVNLASKSPNFANQFNNPSNYKAHYTTTGPEILNDLKSLDTKPDIFVMSAGTGGTISGCGNYLKDTASTKVVLADCEGSVLHSKITDGVAFTREMVERGVKLNRYDTICEGIGEKCVSSSHASRHELNIWARYFDCRISSFGLNAQRLVECIATPIFLTSLTANRSCERRYAMENRFRSRHQKL</sequence>
<gene>
    <name evidence="3" type="ORF">TL16_g10461</name>
</gene>
<comment type="caution">
    <text evidence="3">The sequence shown here is derived from an EMBL/GenBank/DDBJ whole genome shotgun (WGS) entry which is preliminary data.</text>
</comment>
<feature type="signal peptide" evidence="1">
    <location>
        <begin position="1"/>
        <end position="19"/>
    </location>
</feature>
<dbReference type="PANTHER" id="PTHR10314">
    <property type="entry name" value="CYSTATHIONINE BETA-SYNTHASE"/>
    <property type="match status" value="1"/>
</dbReference>
<evidence type="ECO:0000313" key="3">
    <source>
        <dbReference type="EMBL" id="GMH86175.1"/>
    </source>
</evidence>
<dbReference type="Proteomes" id="UP001162640">
    <property type="component" value="Unassembled WGS sequence"/>
</dbReference>
<protein>
    <recommendedName>
        <fullName evidence="2">Tryptophan synthase beta chain-like PALP domain-containing protein</fullName>
    </recommendedName>
</protein>
<organism evidence="3 4">
    <name type="scientific">Triparma laevis f. inornata</name>
    <dbReference type="NCBI Taxonomy" id="1714386"/>
    <lineage>
        <taxon>Eukaryota</taxon>
        <taxon>Sar</taxon>
        <taxon>Stramenopiles</taxon>
        <taxon>Ochrophyta</taxon>
        <taxon>Bolidophyceae</taxon>
        <taxon>Parmales</taxon>
        <taxon>Triparmaceae</taxon>
        <taxon>Triparma</taxon>
    </lineage>
</organism>
<evidence type="ECO:0000313" key="4">
    <source>
        <dbReference type="Proteomes" id="UP001162640"/>
    </source>
</evidence>
<dbReference type="AlphaFoldDB" id="A0A9W7BDX9"/>
<name>A0A9W7BDX9_9STRA</name>
<feature type="chain" id="PRO_5040901848" description="Tryptophan synthase beta chain-like PALP domain-containing protein" evidence="1">
    <location>
        <begin position="20"/>
        <end position="336"/>
    </location>
</feature>
<evidence type="ECO:0000256" key="1">
    <source>
        <dbReference type="SAM" id="SignalP"/>
    </source>
</evidence>
<dbReference type="Pfam" id="PF00291">
    <property type="entry name" value="PALP"/>
    <property type="match status" value="1"/>
</dbReference>
<dbReference type="InterPro" id="IPR050214">
    <property type="entry name" value="Cys_Synth/Cystath_Beta-Synth"/>
</dbReference>
<evidence type="ECO:0000259" key="2">
    <source>
        <dbReference type="Pfam" id="PF00291"/>
    </source>
</evidence>
<proteinExistence type="predicted"/>
<dbReference type="EMBL" id="BLQM01000371">
    <property type="protein sequence ID" value="GMH86175.1"/>
    <property type="molecule type" value="Genomic_DNA"/>
</dbReference>
<dbReference type="Gene3D" id="3.40.50.1100">
    <property type="match status" value="2"/>
</dbReference>
<feature type="domain" description="Tryptophan synthase beta chain-like PALP" evidence="2">
    <location>
        <begin position="36"/>
        <end position="280"/>
    </location>
</feature>
<dbReference type="InterPro" id="IPR036052">
    <property type="entry name" value="TrpB-like_PALP_sf"/>
</dbReference>
<dbReference type="SUPFAM" id="SSF53686">
    <property type="entry name" value="Tryptophan synthase beta subunit-like PLP-dependent enzymes"/>
    <property type="match status" value="1"/>
</dbReference>
<accession>A0A9W7BDX9</accession>
<dbReference type="InterPro" id="IPR001926">
    <property type="entry name" value="TrpB-like_PALP"/>
</dbReference>